<dbReference type="Proteomes" id="UP001217325">
    <property type="component" value="Unassembled WGS sequence"/>
</dbReference>
<dbReference type="RefSeq" id="WP_003943219.1">
    <property type="nucleotide sequence ID" value="NZ_CP054207.1"/>
</dbReference>
<dbReference type="Gene3D" id="3.30.1330.40">
    <property type="entry name" value="RutC-like"/>
    <property type="match status" value="1"/>
</dbReference>
<dbReference type="GO" id="GO:0016787">
    <property type="term" value="F:hydrolase activity"/>
    <property type="evidence" value="ECO:0007669"/>
    <property type="project" value="UniProtKB-KW"/>
</dbReference>
<protein>
    <submittedName>
        <fullName evidence="1">Rid family hydrolase</fullName>
    </submittedName>
</protein>
<comment type="caution">
    <text evidence="1">The sequence shown here is derived from an EMBL/GenBank/DDBJ whole genome shotgun (WGS) entry which is preliminary data.</text>
</comment>
<dbReference type="SUPFAM" id="SSF55298">
    <property type="entry name" value="YjgF-like"/>
    <property type="match status" value="1"/>
</dbReference>
<dbReference type="PANTHER" id="PTHR43857">
    <property type="entry name" value="BLR7761 PROTEIN"/>
    <property type="match status" value="1"/>
</dbReference>
<dbReference type="InterPro" id="IPR006175">
    <property type="entry name" value="YjgF/YER057c/UK114"/>
</dbReference>
<dbReference type="PANTHER" id="PTHR43857:SF1">
    <property type="entry name" value="YJGH FAMILY PROTEIN"/>
    <property type="match status" value="1"/>
</dbReference>
<gene>
    <name evidence="1" type="ORF">PXH69_16765</name>
</gene>
<accession>A0AAW6LLC2</accession>
<dbReference type="EMBL" id="JARDXE010000010">
    <property type="protein sequence ID" value="MDE8646618.1"/>
    <property type="molecule type" value="Genomic_DNA"/>
</dbReference>
<sequence length="131" mass="14175">MQRENIAPQLITGRFGYNAAVRISAPSEFLFVSGHEGRGSVDTRGGVGDFRAQVATTFVNIDRTLEVAGFSFRDVVQIRIFVRDIAAATSNYDVVLDALETYQCSPASLMAETTGLSDPAMLVEIEAVAVR</sequence>
<keyword evidence="1" id="KW-0378">Hydrolase</keyword>
<organism evidence="1 2">
    <name type="scientific">Rhodococcus qingshengii</name>
    <dbReference type="NCBI Taxonomy" id="334542"/>
    <lineage>
        <taxon>Bacteria</taxon>
        <taxon>Bacillati</taxon>
        <taxon>Actinomycetota</taxon>
        <taxon>Actinomycetes</taxon>
        <taxon>Mycobacteriales</taxon>
        <taxon>Nocardiaceae</taxon>
        <taxon>Rhodococcus</taxon>
        <taxon>Rhodococcus erythropolis group</taxon>
    </lineage>
</organism>
<evidence type="ECO:0000313" key="1">
    <source>
        <dbReference type="EMBL" id="MDE8646618.1"/>
    </source>
</evidence>
<dbReference type="AlphaFoldDB" id="A0AAW6LLC2"/>
<reference evidence="1" key="1">
    <citation type="submission" date="2023-02" db="EMBL/GenBank/DDBJ databases">
        <title>A novel hydrolase synthesized by Rhodococcus erythropolis HQ is responsible for the detoxification of Zearalenone.</title>
        <authorList>
            <person name="Hu J."/>
            <person name="Xu J."/>
        </authorList>
    </citation>
    <scope>NUCLEOTIDE SEQUENCE</scope>
    <source>
        <strain evidence="1">HQ</strain>
    </source>
</reference>
<evidence type="ECO:0000313" key="2">
    <source>
        <dbReference type="Proteomes" id="UP001217325"/>
    </source>
</evidence>
<dbReference type="Pfam" id="PF01042">
    <property type="entry name" value="Ribonuc_L-PSP"/>
    <property type="match status" value="1"/>
</dbReference>
<name>A0AAW6LLC2_RHOSG</name>
<proteinExistence type="predicted"/>
<dbReference type="InterPro" id="IPR035959">
    <property type="entry name" value="RutC-like_sf"/>
</dbReference>